<comment type="similarity">
    <text evidence="14">Belongs to the G-protein coupled receptor 1 family.</text>
</comment>
<keyword evidence="5 14" id="KW-0297">G-protein coupled receptor</keyword>
<evidence type="ECO:0000259" key="17">
    <source>
        <dbReference type="PROSITE" id="PS50262"/>
    </source>
</evidence>
<keyword evidence="10 14" id="KW-0807">Transducer</keyword>
<sequence length="411" mass="47090">MGHKKRSVRQTPFSDLSRHRRELKSDPPSVLKKFRDNLSTGKVEMGFENGNCSNSQSVEQNGRPEISAMMFAMGVLGNLIALILLEVRRRKERNRQRQSLFHLLVTTLVITDLMGTCLVSPLVQTAYITNTTLVGMSESRGVCEYFGFAMTFLSLVTLSTLLAMALDRCLSIGYPYYYNRHITKRCGYITIPCIHLACLLFCLMPFAGFGRYMQYCPGTWCFIAMNPKELEDRVYANVYATVMLLIIIIIVACNCFVVYNLVLMYRRRKVNRGSVQTRSKRDRRYFSWAEEVEHLILLVFMTVIFVICSLPLMIRVFIYSMGNPGTNKRTDLIVLRFMSVNSIFDPWVFIILNPSVLRFLWGALCKSTIMPARNSLFKSSISKTPVGQIEPYQPSTALVENTYLNKTVQMK</sequence>
<dbReference type="Gene3D" id="1.20.1070.10">
    <property type="entry name" value="Rhodopsin 7-helix transmembrane proteins"/>
    <property type="match status" value="1"/>
</dbReference>
<feature type="transmembrane region" description="Helical" evidence="16">
    <location>
        <begin position="238"/>
        <end position="262"/>
    </location>
</feature>
<evidence type="ECO:0000313" key="18">
    <source>
        <dbReference type="EMBL" id="TRY64863.1"/>
    </source>
</evidence>
<dbReference type="GO" id="GO:0007189">
    <property type="term" value="P:adenylate cyclase-activating G protein-coupled receptor signaling pathway"/>
    <property type="evidence" value="ECO:0007669"/>
    <property type="project" value="TreeGrafter"/>
</dbReference>
<evidence type="ECO:0000256" key="8">
    <source>
        <dbReference type="ARBA" id="ARBA00023170"/>
    </source>
</evidence>
<comment type="function">
    <text evidence="11">Receptor for prostaglandin E2 (PGE2). The activity of this receptor is mediated by G(s) proteins that stimulate adenylate cyclase. The subsequent raise in intracellular cAMP is responsible for the relaxing effect of this receptor on smooth muscle.</text>
</comment>
<dbReference type="PROSITE" id="PS50262">
    <property type="entry name" value="G_PROTEIN_RECEP_F1_2"/>
    <property type="match status" value="1"/>
</dbReference>
<evidence type="ECO:0000256" key="11">
    <source>
        <dbReference type="ARBA" id="ARBA00055790"/>
    </source>
</evidence>
<feature type="transmembrane region" description="Helical" evidence="16">
    <location>
        <begin position="99"/>
        <end position="123"/>
    </location>
</feature>
<proteinExistence type="inferred from homology"/>
<name>A0A553NHD4_9TELE</name>
<feature type="domain" description="G-protein coupled receptors family 1 profile" evidence="17">
    <location>
        <begin position="77"/>
        <end position="349"/>
    </location>
</feature>
<evidence type="ECO:0000256" key="3">
    <source>
        <dbReference type="ARBA" id="ARBA00022692"/>
    </source>
</evidence>
<evidence type="ECO:0000313" key="19">
    <source>
        <dbReference type="Proteomes" id="UP000316079"/>
    </source>
</evidence>
<dbReference type="GO" id="GO:0007204">
    <property type="term" value="P:positive regulation of cytosolic calcium ion concentration"/>
    <property type="evidence" value="ECO:0007669"/>
    <property type="project" value="TreeGrafter"/>
</dbReference>
<feature type="transmembrane region" description="Helical" evidence="16">
    <location>
        <begin position="186"/>
        <end position="207"/>
    </location>
</feature>
<dbReference type="STRING" id="623744.A0A553NHD4"/>
<keyword evidence="6 16" id="KW-0472">Membrane</keyword>
<feature type="transmembrane region" description="Helical" evidence="16">
    <location>
        <begin position="295"/>
        <end position="318"/>
    </location>
</feature>
<keyword evidence="9" id="KW-0325">Glycoprotein</keyword>
<evidence type="ECO:0000256" key="14">
    <source>
        <dbReference type="RuleBase" id="RU000688"/>
    </source>
</evidence>
<feature type="transmembrane region" description="Helical" evidence="16">
    <location>
        <begin position="347"/>
        <end position="365"/>
    </location>
</feature>
<evidence type="ECO:0000256" key="10">
    <source>
        <dbReference type="ARBA" id="ARBA00023224"/>
    </source>
</evidence>
<evidence type="ECO:0000256" key="15">
    <source>
        <dbReference type="SAM" id="MobiDB-lite"/>
    </source>
</evidence>
<evidence type="ECO:0000256" key="12">
    <source>
        <dbReference type="ARBA" id="ARBA00067998"/>
    </source>
</evidence>
<accession>A0A553NHD4</accession>
<dbReference type="InterPro" id="IPR008365">
    <property type="entry name" value="Prostanoid_rcpt"/>
</dbReference>
<gene>
    <name evidence="18" type="ORF">DNTS_033456</name>
</gene>
<dbReference type="PRINTS" id="PR00856">
    <property type="entry name" value="PRSTNOIDIPR"/>
</dbReference>
<dbReference type="OrthoDB" id="5959154at2759"/>
<dbReference type="EMBL" id="SRMA01026963">
    <property type="protein sequence ID" value="TRY64863.1"/>
    <property type="molecule type" value="Genomic_DNA"/>
</dbReference>
<feature type="transmembrane region" description="Helical" evidence="16">
    <location>
        <begin position="66"/>
        <end position="87"/>
    </location>
</feature>
<reference evidence="18 19" key="1">
    <citation type="journal article" date="2019" name="Sci. Data">
        <title>Hybrid genome assembly and annotation of Danionella translucida.</title>
        <authorList>
            <person name="Kadobianskyi M."/>
            <person name="Schulze L."/>
            <person name="Schuelke M."/>
            <person name="Judkewitz B."/>
        </authorList>
    </citation>
    <scope>NUCLEOTIDE SEQUENCE [LARGE SCALE GENOMIC DNA]</scope>
    <source>
        <strain evidence="18 19">Bolton</strain>
    </source>
</reference>
<keyword evidence="19" id="KW-1185">Reference proteome</keyword>
<evidence type="ECO:0000256" key="1">
    <source>
        <dbReference type="ARBA" id="ARBA00004651"/>
    </source>
</evidence>
<dbReference type="GO" id="GO:0005886">
    <property type="term" value="C:plasma membrane"/>
    <property type="evidence" value="ECO:0007669"/>
    <property type="project" value="UniProtKB-SubCell"/>
</dbReference>
<protein>
    <recommendedName>
        <fullName evidence="12">Prostaglandin E2 receptor EP2 subtype</fullName>
    </recommendedName>
    <alternativeName>
        <fullName evidence="13">Prostanoid EP2 receptor</fullName>
    </alternativeName>
</protein>
<evidence type="ECO:0000256" key="9">
    <source>
        <dbReference type="ARBA" id="ARBA00023180"/>
    </source>
</evidence>
<dbReference type="InterPro" id="IPR000276">
    <property type="entry name" value="GPCR_Rhodpsn"/>
</dbReference>
<dbReference type="InterPro" id="IPR000370">
    <property type="entry name" value="Prostglndn_IP_rcpt"/>
</dbReference>
<dbReference type="SUPFAM" id="SSF81321">
    <property type="entry name" value="Family A G protein-coupled receptor-like"/>
    <property type="match status" value="1"/>
</dbReference>
<comment type="subcellular location">
    <subcellularLocation>
        <location evidence="1">Cell membrane</location>
        <topology evidence="1">Multi-pass membrane protein</topology>
    </subcellularLocation>
</comment>
<keyword evidence="4 16" id="KW-1133">Transmembrane helix</keyword>
<dbReference type="PRINTS" id="PR01788">
    <property type="entry name" value="PROSTANOIDR"/>
</dbReference>
<dbReference type="InterPro" id="IPR017452">
    <property type="entry name" value="GPCR_Rhodpsn_7TM"/>
</dbReference>
<dbReference type="Pfam" id="PF00001">
    <property type="entry name" value="7tm_1"/>
    <property type="match status" value="1"/>
</dbReference>
<evidence type="ECO:0000256" key="4">
    <source>
        <dbReference type="ARBA" id="ARBA00022989"/>
    </source>
</evidence>
<keyword evidence="8 14" id="KW-0675">Receptor</keyword>
<dbReference type="CDD" id="cd15139">
    <property type="entry name" value="7tmA_PGE2_EP2"/>
    <property type="match status" value="1"/>
</dbReference>
<feature type="transmembrane region" description="Helical" evidence="16">
    <location>
        <begin position="145"/>
        <end position="166"/>
    </location>
</feature>
<dbReference type="FunFam" id="1.20.1070.10:FF:000212">
    <property type="entry name" value="Prostaglandin E2 receptor EP2 subtype"/>
    <property type="match status" value="1"/>
</dbReference>
<feature type="region of interest" description="Disordered" evidence="15">
    <location>
        <begin position="1"/>
        <end position="31"/>
    </location>
</feature>
<evidence type="ECO:0000256" key="13">
    <source>
        <dbReference type="ARBA" id="ARBA00080542"/>
    </source>
</evidence>
<keyword evidence="3 14" id="KW-0812">Transmembrane</keyword>
<dbReference type="PRINTS" id="PR00237">
    <property type="entry name" value="GPCRRHODOPSN"/>
</dbReference>
<evidence type="ECO:0000256" key="16">
    <source>
        <dbReference type="SAM" id="Phobius"/>
    </source>
</evidence>
<dbReference type="AlphaFoldDB" id="A0A553NHD4"/>
<evidence type="ECO:0000256" key="6">
    <source>
        <dbReference type="ARBA" id="ARBA00023136"/>
    </source>
</evidence>
<evidence type="ECO:0000256" key="5">
    <source>
        <dbReference type="ARBA" id="ARBA00023040"/>
    </source>
</evidence>
<dbReference type="PANTHER" id="PTHR11866">
    <property type="entry name" value="G-PROTEIN COUPLED RECEPTOR FAMILY 1 MEMBER"/>
    <property type="match status" value="1"/>
</dbReference>
<dbReference type="PROSITE" id="PS00237">
    <property type="entry name" value="G_PROTEIN_RECEP_F1_1"/>
    <property type="match status" value="1"/>
</dbReference>
<dbReference type="GO" id="GO:0004957">
    <property type="term" value="F:prostaglandin E receptor activity"/>
    <property type="evidence" value="ECO:0007669"/>
    <property type="project" value="TreeGrafter"/>
</dbReference>
<keyword evidence="7" id="KW-1015">Disulfide bond</keyword>
<evidence type="ECO:0000256" key="2">
    <source>
        <dbReference type="ARBA" id="ARBA00022475"/>
    </source>
</evidence>
<dbReference type="GO" id="GO:0006954">
    <property type="term" value="P:inflammatory response"/>
    <property type="evidence" value="ECO:0007669"/>
    <property type="project" value="TreeGrafter"/>
</dbReference>
<dbReference type="Proteomes" id="UP000316079">
    <property type="component" value="Unassembled WGS sequence"/>
</dbReference>
<keyword evidence="2" id="KW-1003">Cell membrane</keyword>
<organism evidence="18 19">
    <name type="scientific">Danionella cerebrum</name>
    <dbReference type="NCBI Taxonomy" id="2873325"/>
    <lineage>
        <taxon>Eukaryota</taxon>
        <taxon>Metazoa</taxon>
        <taxon>Chordata</taxon>
        <taxon>Craniata</taxon>
        <taxon>Vertebrata</taxon>
        <taxon>Euteleostomi</taxon>
        <taxon>Actinopterygii</taxon>
        <taxon>Neopterygii</taxon>
        <taxon>Teleostei</taxon>
        <taxon>Ostariophysi</taxon>
        <taxon>Cypriniformes</taxon>
        <taxon>Danionidae</taxon>
        <taxon>Danioninae</taxon>
        <taxon>Danionella</taxon>
    </lineage>
</organism>
<dbReference type="PANTHER" id="PTHR11866:SF8">
    <property type="entry name" value="PROSTAGLANDIN E2 RECEPTOR EP2 SUBTYPE"/>
    <property type="match status" value="1"/>
</dbReference>
<dbReference type="GO" id="GO:0071380">
    <property type="term" value="P:cellular response to prostaglandin E stimulus"/>
    <property type="evidence" value="ECO:0007669"/>
    <property type="project" value="TreeGrafter"/>
</dbReference>
<comment type="caution">
    <text evidence="18">The sequence shown here is derived from an EMBL/GenBank/DDBJ whole genome shotgun (WGS) entry which is preliminary data.</text>
</comment>
<evidence type="ECO:0000256" key="7">
    <source>
        <dbReference type="ARBA" id="ARBA00023157"/>
    </source>
</evidence>